<dbReference type="Pfam" id="PF13358">
    <property type="entry name" value="DDE_3"/>
    <property type="match status" value="1"/>
</dbReference>
<dbReference type="Proteomes" id="UP001272242">
    <property type="component" value="Unassembled WGS sequence"/>
</dbReference>
<dbReference type="InterPro" id="IPR038717">
    <property type="entry name" value="Tc1-like_DDE_dom"/>
</dbReference>
<dbReference type="InterPro" id="IPR036397">
    <property type="entry name" value="RNaseH_sf"/>
</dbReference>
<sequence length="127" mass="13817">MGAASLEFLRHVVRHAGSRLCVIWDGSPIHRRALVMDFLHSPEGRGIEVERLPGPAPDLNPWDTGGWDHLKHADFRGPLITPDLAPRLHSYFGAARIAEAPLIAVGGGVDHIHLLVSLGRCGGRVRC</sequence>
<comment type="caution">
    <text evidence="2">The sequence shown here is derived from an EMBL/GenBank/DDBJ whole genome shotgun (WGS) entry which is preliminary data.</text>
</comment>
<accession>A0ABU5F3E8</accession>
<evidence type="ECO:0000259" key="1">
    <source>
        <dbReference type="Pfam" id="PF13358"/>
    </source>
</evidence>
<organism evidence="2 3">
    <name type="scientific">Gemmata algarum</name>
    <dbReference type="NCBI Taxonomy" id="2975278"/>
    <lineage>
        <taxon>Bacteria</taxon>
        <taxon>Pseudomonadati</taxon>
        <taxon>Planctomycetota</taxon>
        <taxon>Planctomycetia</taxon>
        <taxon>Gemmatales</taxon>
        <taxon>Gemmataceae</taxon>
        <taxon>Gemmata</taxon>
    </lineage>
</organism>
<feature type="domain" description="Tc1-like transposase DDE" evidence="1">
    <location>
        <begin position="6"/>
        <end position="71"/>
    </location>
</feature>
<keyword evidence="3" id="KW-1185">Reference proteome</keyword>
<protein>
    <submittedName>
        <fullName evidence="2">Transposase</fullName>
    </submittedName>
</protein>
<evidence type="ECO:0000313" key="2">
    <source>
        <dbReference type="EMBL" id="MDY3562029.1"/>
    </source>
</evidence>
<dbReference type="EMBL" id="JAXBLV010000205">
    <property type="protein sequence ID" value="MDY3562029.1"/>
    <property type="molecule type" value="Genomic_DNA"/>
</dbReference>
<reference evidence="3" key="1">
    <citation type="journal article" date="2023" name="Mar. Drugs">
        <title>Gemmata algarum, a Novel Planctomycete Isolated from an Algal Mat, Displays Antimicrobial Activity.</title>
        <authorList>
            <person name="Kumar G."/>
            <person name="Kallscheuer N."/>
            <person name="Kashif M."/>
            <person name="Ahamad S."/>
            <person name="Jagadeeshwari U."/>
            <person name="Pannikurungottu S."/>
            <person name="Haufschild T."/>
            <person name="Kabuu M."/>
            <person name="Sasikala C."/>
            <person name="Jogler C."/>
            <person name="Ramana C."/>
        </authorList>
    </citation>
    <scope>NUCLEOTIDE SEQUENCE [LARGE SCALE GENOMIC DNA]</scope>
    <source>
        <strain evidence="3">JC673</strain>
    </source>
</reference>
<proteinExistence type="predicted"/>
<name>A0ABU5F3E8_9BACT</name>
<dbReference type="Gene3D" id="3.30.420.10">
    <property type="entry name" value="Ribonuclease H-like superfamily/Ribonuclease H"/>
    <property type="match status" value="1"/>
</dbReference>
<evidence type="ECO:0000313" key="3">
    <source>
        <dbReference type="Proteomes" id="UP001272242"/>
    </source>
</evidence>
<dbReference type="RefSeq" id="WP_320688364.1">
    <property type="nucleotide sequence ID" value="NZ_JAXBLV010000205.1"/>
</dbReference>
<gene>
    <name evidence="2" type="ORF">R5W23_003460</name>
</gene>